<proteinExistence type="predicted"/>
<dbReference type="VEuPathDB" id="FungiDB:ASPCADRAFT_207900"/>
<protein>
    <submittedName>
        <fullName evidence="1">Uncharacterized protein</fullName>
    </submittedName>
</protein>
<accession>A0A1R3RLR3</accession>
<organism evidence="1 2">
    <name type="scientific">Aspergillus carbonarius (strain ITEM 5010)</name>
    <dbReference type="NCBI Taxonomy" id="602072"/>
    <lineage>
        <taxon>Eukaryota</taxon>
        <taxon>Fungi</taxon>
        <taxon>Dikarya</taxon>
        <taxon>Ascomycota</taxon>
        <taxon>Pezizomycotina</taxon>
        <taxon>Eurotiomycetes</taxon>
        <taxon>Eurotiomycetidae</taxon>
        <taxon>Eurotiales</taxon>
        <taxon>Aspergillaceae</taxon>
        <taxon>Aspergillus</taxon>
        <taxon>Aspergillus subgen. Circumdati</taxon>
    </lineage>
</organism>
<gene>
    <name evidence="1" type="ORF">ASPCADRAFT_207900</name>
</gene>
<dbReference type="AlphaFoldDB" id="A0A1R3RLR3"/>
<evidence type="ECO:0000313" key="2">
    <source>
        <dbReference type="Proteomes" id="UP000188318"/>
    </source>
</evidence>
<reference evidence="2" key="1">
    <citation type="journal article" date="2017" name="Genome Biol.">
        <title>Comparative genomics reveals high biological diversity and specific adaptations in the industrially and medically important fungal genus Aspergillus.</title>
        <authorList>
            <person name="de Vries R.P."/>
            <person name="Riley R."/>
            <person name="Wiebenga A."/>
            <person name="Aguilar-Osorio G."/>
            <person name="Amillis S."/>
            <person name="Uchima C.A."/>
            <person name="Anderluh G."/>
            <person name="Asadollahi M."/>
            <person name="Askin M."/>
            <person name="Barry K."/>
            <person name="Battaglia E."/>
            <person name="Bayram O."/>
            <person name="Benocci T."/>
            <person name="Braus-Stromeyer S.A."/>
            <person name="Caldana C."/>
            <person name="Canovas D."/>
            <person name="Cerqueira G.C."/>
            <person name="Chen F."/>
            <person name="Chen W."/>
            <person name="Choi C."/>
            <person name="Clum A."/>
            <person name="Dos Santos R.A."/>
            <person name="Damasio A.R."/>
            <person name="Diallinas G."/>
            <person name="Emri T."/>
            <person name="Fekete E."/>
            <person name="Flipphi M."/>
            <person name="Freyberg S."/>
            <person name="Gallo A."/>
            <person name="Gournas C."/>
            <person name="Habgood R."/>
            <person name="Hainaut M."/>
            <person name="Harispe M.L."/>
            <person name="Henrissat B."/>
            <person name="Hilden K.S."/>
            <person name="Hope R."/>
            <person name="Hossain A."/>
            <person name="Karabika E."/>
            <person name="Karaffa L."/>
            <person name="Karanyi Z."/>
            <person name="Krasevec N."/>
            <person name="Kuo A."/>
            <person name="Kusch H."/>
            <person name="LaButti K."/>
            <person name="Lagendijk E.L."/>
            <person name="Lapidus A."/>
            <person name="Levasseur A."/>
            <person name="Lindquist E."/>
            <person name="Lipzen A."/>
            <person name="Logrieco A.F."/>
            <person name="MacCabe A."/>
            <person name="Maekelae M.R."/>
            <person name="Malavazi I."/>
            <person name="Melin P."/>
            <person name="Meyer V."/>
            <person name="Mielnichuk N."/>
            <person name="Miskei M."/>
            <person name="Molnar A.P."/>
            <person name="Mule G."/>
            <person name="Ngan C.Y."/>
            <person name="Orejas M."/>
            <person name="Orosz E."/>
            <person name="Ouedraogo J.P."/>
            <person name="Overkamp K.M."/>
            <person name="Park H.-S."/>
            <person name="Perrone G."/>
            <person name="Piumi F."/>
            <person name="Punt P.J."/>
            <person name="Ram A.F."/>
            <person name="Ramon A."/>
            <person name="Rauscher S."/>
            <person name="Record E."/>
            <person name="Riano-Pachon D.M."/>
            <person name="Robert V."/>
            <person name="Roehrig J."/>
            <person name="Ruller R."/>
            <person name="Salamov A."/>
            <person name="Salih N.S."/>
            <person name="Samson R.A."/>
            <person name="Sandor E."/>
            <person name="Sanguinetti M."/>
            <person name="Schuetze T."/>
            <person name="Sepcic K."/>
            <person name="Shelest E."/>
            <person name="Sherlock G."/>
            <person name="Sophianopoulou V."/>
            <person name="Squina F.M."/>
            <person name="Sun H."/>
            <person name="Susca A."/>
            <person name="Todd R.B."/>
            <person name="Tsang A."/>
            <person name="Unkles S.E."/>
            <person name="van de Wiele N."/>
            <person name="van Rossen-Uffink D."/>
            <person name="Oliveira J.V."/>
            <person name="Vesth T.C."/>
            <person name="Visser J."/>
            <person name="Yu J.-H."/>
            <person name="Zhou M."/>
            <person name="Andersen M.R."/>
            <person name="Archer D.B."/>
            <person name="Baker S.E."/>
            <person name="Benoit I."/>
            <person name="Brakhage A.A."/>
            <person name="Braus G.H."/>
            <person name="Fischer R."/>
            <person name="Frisvad J.C."/>
            <person name="Goldman G.H."/>
            <person name="Houbraken J."/>
            <person name="Oakley B."/>
            <person name="Pocsi I."/>
            <person name="Scazzocchio C."/>
            <person name="Seiboth B."/>
            <person name="vanKuyk P.A."/>
            <person name="Wortman J."/>
            <person name="Dyer P.S."/>
            <person name="Grigoriev I.V."/>
        </authorList>
    </citation>
    <scope>NUCLEOTIDE SEQUENCE [LARGE SCALE GENOMIC DNA]</scope>
    <source>
        <strain evidence="2">ITEM 5010</strain>
    </source>
</reference>
<dbReference type="EMBL" id="KV907500">
    <property type="protein sequence ID" value="OOF95421.1"/>
    <property type="molecule type" value="Genomic_DNA"/>
</dbReference>
<dbReference type="Proteomes" id="UP000188318">
    <property type="component" value="Unassembled WGS sequence"/>
</dbReference>
<name>A0A1R3RLR3_ASPC5</name>
<keyword evidence="2" id="KW-1185">Reference proteome</keyword>
<sequence length="76" mass="8586">MNWIFWYWLRDGRNGFKPLFSPDADRRESRGEWTPIPNHAISLGHILGLGSNTRSAAEAFLMVSGNFASFTALSIE</sequence>
<evidence type="ECO:0000313" key="1">
    <source>
        <dbReference type="EMBL" id="OOF95421.1"/>
    </source>
</evidence>